<evidence type="ECO:0000313" key="3">
    <source>
        <dbReference type="Proteomes" id="UP000035709"/>
    </source>
</evidence>
<gene>
    <name evidence="2" type="ORF">LBAT_0995</name>
</gene>
<accession>A0A0D6A3V4</accession>
<proteinExistence type="predicted"/>
<dbReference type="AlphaFoldDB" id="A0A0D6A3V4"/>
<dbReference type="PATRIC" id="fig|1600.4.peg.1019"/>
<evidence type="ECO:0000256" key="1">
    <source>
        <dbReference type="ARBA" id="ARBA00022490"/>
    </source>
</evidence>
<dbReference type="Pfam" id="PF09902">
    <property type="entry name" value="DUF2129"/>
    <property type="match status" value="1"/>
</dbReference>
<name>A0A0D6A3V4_9LACO</name>
<dbReference type="KEGG" id="lae:LBAT_0995"/>
<dbReference type="Proteomes" id="UP000035709">
    <property type="component" value="Chromosome"/>
</dbReference>
<evidence type="ECO:0000313" key="2">
    <source>
        <dbReference type="EMBL" id="BAQ57384.1"/>
    </source>
</evidence>
<sequence>MSINQDLENTGITKRLSLIVHLRSASDQYKLRHFGDIVYFSKKLRYCILYVDKKDAKQIINEISSLPFVVKVESSKEESIDLGSDHIEQQITDLAQKAEDKLQKEQEKNKDQL</sequence>
<dbReference type="STRING" id="1600.LBAT_0995"/>
<reference evidence="2 3" key="1">
    <citation type="submission" date="2015-03" db="EMBL/GenBank/DDBJ databases">
        <title>Complete genome sequence of Lactobacillus acetotolerans NBRC 13120.</title>
        <authorList>
            <person name="Toh H."/>
            <person name="Morita H."/>
            <person name="Fujita N."/>
        </authorList>
    </citation>
    <scope>NUCLEOTIDE SEQUENCE [LARGE SCALE GENOMIC DNA]</scope>
    <source>
        <strain evidence="2 3">NBRC 13120</strain>
    </source>
</reference>
<organism evidence="2 3">
    <name type="scientific">Lactobacillus acetotolerans</name>
    <dbReference type="NCBI Taxonomy" id="1600"/>
    <lineage>
        <taxon>Bacteria</taxon>
        <taxon>Bacillati</taxon>
        <taxon>Bacillota</taxon>
        <taxon>Bacilli</taxon>
        <taxon>Lactobacillales</taxon>
        <taxon>Lactobacillaceae</taxon>
        <taxon>Lactobacillus</taxon>
    </lineage>
</organism>
<dbReference type="EMBL" id="AP014808">
    <property type="protein sequence ID" value="BAQ57384.1"/>
    <property type="molecule type" value="Genomic_DNA"/>
</dbReference>
<dbReference type="InterPro" id="IPR016979">
    <property type="entry name" value="DUF2129"/>
</dbReference>
<keyword evidence="3" id="KW-1185">Reference proteome</keyword>
<protein>
    <submittedName>
        <fullName evidence="2">Uncharacterized protein</fullName>
    </submittedName>
</protein>
<dbReference type="OrthoDB" id="2990788at2"/>
<dbReference type="RefSeq" id="WP_060459530.1">
    <property type="nucleotide sequence ID" value="NZ_AP014808.1"/>
</dbReference>
<keyword evidence="1" id="KW-0963">Cytoplasm</keyword>